<dbReference type="Pfam" id="PF00580">
    <property type="entry name" value="UvrD-helicase"/>
    <property type="match status" value="1"/>
</dbReference>
<evidence type="ECO:0000313" key="11">
    <source>
        <dbReference type="EMBL" id="KKL82302.1"/>
    </source>
</evidence>
<feature type="non-terminal residue" evidence="11">
    <location>
        <position position="1"/>
    </location>
</feature>
<evidence type="ECO:0000256" key="1">
    <source>
        <dbReference type="ARBA" id="ARBA00022741"/>
    </source>
</evidence>
<sequence>EQNSALDFDDLLNKTVEMFQEREDVLEKYAERYLHVHIDEFQDTNIAQYILAKQWASRHRNICVVGDPDQSIYTWRAADIRNILNFEQDFPDAAVVILDQNYRSTQSILDSAHSVIAVNKQRKEKNLWTENGPGRPITVYEAYDEEREAAFVIDEVKRLAKAEKLPLRGFAVMYRTNAQSRPLEEAFVRRNIPHRLVGGTRFYERREVKDLLAYFRLVHNPFDSVALMRVINVPARGIGDRTLAELTRWSGEQSIPAYAALQLIADAERDSPEHSARPVRFADSDAPLGEPVEGRATAGAHPFQRRTVGALLRFLGLLNELIAVAKKESLSELLDTVIDRTGYREYLLGEERGSLPDGEERWENVQELRAVAAQYDELKPEHALPSFLEDAALITDVDEYDEKADAVTLITLHAAKGLEFPTVFIAGLEEGLLPHMRSLESGDPAQLEEERRLCYVGMTRAKEHLYLIRAFRRSFGRTGAGFGGGHNPPSRFLADIPPELIAQPERADTPTLLPQRHRYGAAAQPVGAHRDAPSGEGAGLGKAMACAALASAAPFR</sequence>
<protein>
    <recommendedName>
        <fullName evidence="7">DNA 3'-5' helicase</fullName>
        <ecNumber evidence="7">5.6.2.4</ecNumber>
    </recommendedName>
</protein>
<keyword evidence="1" id="KW-0547">Nucleotide-binding</keyword>
<organism evidence="11">
    <name type="scientific">marine sediment metagenome</name>
    <dbReference type="NCBI Taxonomy" id="412755"/>
    <lineage>
        <taxon>unclassified sequences</taxon>
        <taxon>metagenomes</taxon>
        <taxon>ecological metagenomes</taxon>
    </lineage>
</organism>
<dbReference type="PANTHER" id="PTHR11070:SF2">
    <property type="entry name" value="ATP-DEPENDENT DNA HELICASE SRS2"/>
    <property type="match status" value="1"/>
</dbReference>
<evidence type="ECO:0000259" key="9">
    <source>
        <dbReference type="PROSITE" id="PS51198"/>
    </source>
</evidence>
<feature type="domain" description="UvrD-like helicase C-terminal" evidence="10">
    <location>
        <begin position="106"/>
        <end position="417"/>
    </location>
</feature>
<name>A0A0F9I4L6_9ZZZZ</name>
<dbReference type="GO" id="GO:0003677">
    <property type="term" value="F:DNA binding"/>
    <property type="evidence" value="ECO:0007669"/>
    <property type="project" value="InterPro"/>
</dbReference>
<dbReference type="CDD" id="cd17932">
    <property type="entry name" value="DEXQc_UvrD"/>
    <property type="match status" value="1"/>
</dbReference>
<dbReference type="InterPro" id="IPR014016">
    <property type="entry name" value="UvrD-like_ATP-bd"/>
</dbReference>
<proteinExistence type="predicted"/>
<evidence type="ECO:0000259" key="10">
    <source>
        <dbReference type="PROSITE" id="PS51217"/>
    </source>
</evidence>
<dbReference type="CDD" id="cd18807">
    <property type="entry name" value="SF1_C_UvrD"/>
    <property type="match status" value="1"/>
</dbReference>
<reference evidence="11" key="1">
    <citation type="journal article" date="2015" name="Nature">
        <title>Complex archaea that bridge the gap between prokaryotes and eukaryotes.</title>
        <authorList>
            <person name="Spang A."/>
            <person name="Saw J.H."/>
            <person name="Jorgensen S.L."/>
            <person name="Zaremba-Niedzwiedzka K."/>
            <person name="Martijn J."/>
            <person name="Lind A.E."/>
            <person name="van Eijk R."/>
            <person name="Schleper C."/>
            <person name="Guy L."/>
            <person name="Ettema T.J."/>
        </authorList>
    </citation>
    <scope>NUCLEOTIDE SEQUENCE</scope>
</reference>
<dbReference type="AlphaFoldDB" id="A0A0F9I4L6"/>
<dbReference type="Gene3D" id="1.10.486.10">
    <property type="entry name" value="PCRA, domain 4"/>
    <property type="match status" value="1"/>
</dbReference>
<comment type="catalytic activity">
    <reaction evidence="8">
        <text>ATP + H2O = ADP + phosphate + H(+)</text>
        <dbReference type="Rhea" id="RHEA:13065"/>
        <dbReference type="ChEBI" id="CHEBI:15377"/>
        <dbReference type="ChEBI" id="CHEBI:15378"/>
        <dbReference type="ChEBI" id="CHEBI:30616"/>
        <dbReference type="ChEBI" id="CHEBI:43474"/>
        <dbReference type="ChEBI" id="CHEBI:456216"/>
        <dbReference type="EC" id="5.6.2.4"/>
    </reaction>
</comment>
<keyword evidence="4" id="KW-0067">ATP-binding</keyword>
<comment type="caution">
    <text evidence="11">The sequence shown here is derived from an EMBL/GenBank/DDBJ whole genome shotgun (WGS) entry which is preliminary data.</text>
</comment>
<keyword evidence="2" id="KW-0378">Hydrolase</keyword>
<dbReference type="InterPro" id="IPR000212">
    <property type="entry name" value="DNA_helicase_UvrD/REP"/>
</dbReference>
<keyword evidence="3" id="KW-0347">Helicase</keyword>
<dbReference type="GO" id="GO:0005524">
    <property type="term" value="F:ATP binding"/>
    <property type="evidence" value="ECO:0007669"/>
    <property type="project" value="UniProtKB-KW"/>
</dbReference>
<dbReference type="EMBL" id="LAZR01022311">
    <property type="protein sequence ID" value="KKL82302.1"/>
    <property type="molecule type" value="Genomic_DNA"/>
</dbReference>
<evidence type="ECO:0000256" key="8">
    <source>
        <dbReference type="ARBA" id="ARBA00048988"/>
    </source>
</evidence>
<dbReference type="EC" id="5.6.2.4" evidence="7"/>
<dbReference type="InterPro" id="IPR027417">
    <property type="entry name" value="P-loop_NTPase"/>
</dbReference>
<dbReference type="Gene3D" id="3.40.50.300">
    <property type="entry name" value="P-loop containing nucleotide triphosphate hydrolases"/>
    <property type="match status" value="2"/>
</dbReference>
<dbReference type="GO" id="GO:0000725">
    <property type="term" value="P:recombinational repair"/>
    <property type="evidence" value="ECO:0007669"/>
    <property type="project" value="TreeGrafter"/>
</dbReference>
<evidence type="ECO:0000256" key="3">
    <source>
        <dbReference type="ARBA" id="ARBA00022806"/>
    </source>
</evidence>
<evidence type="ECO:0000256" key="5">
    <source>
        <dbReference type="ARBA" id="ARBA00023235"/>
    </source>
</evidence>
<evidence type="ECO:0000256" key="7">
    <source>
        <dbReference type="ARBA" id="ARBA00034808"/>
    </source>
</evidence>
<comment type="catalytic activity">
    <reaction evidence="6">
        <text>Couples ATP hydrolysis with the unwinding of duplex DNA by translocating in the 3'-5' direction.</text>
        <dbReference type="EC" id="5.6.2.4"/>
    </reaction>
</comment>
<dbReference type="InterPro" id="IPR014017">
    <property type="entry name" value="DNA_helicase_UvrD-like_C"/>
</dbReference>
<dbReference type="Pfam" id="PF13361">
    <property type="entry name" value="UvrD_C"/>
    <property type="match status" value="1"/>
</dbReference>
<evidence type="ECO:0000256" key="6">
    <source>
        <dbReference type="ARBA" id="ARBA00034617"/>
    </source>
</evidence>
<dbReference type="PROSITE" id="PS51217">
    <property type="entry name" value="UVRD_HELICASE_CTER"/>
    <property type="match status" value="1"/>
</dbReference>
<evidence type="ECO:0000256" key="4">
    <source>
        <dbReference type="ARBA" id="ARBA00022840"/>
    </source>
</evidence>
<dbReference type="SUPFAM" id="SSF52540">
    <property type="entry name" value="P-loop containing nucleoside triphosphate hydrolases"/>
    <property type="match status" value="1"/>
</dbReference>
<keyword evidence="5" id="KW-0413">Isomerase</keyword>
<accession>A0A0F9I4L6</accession>
<gene>
    <name evidence="11" type="ORF">LCGC14_1986110</name>
</gene>
<dbReference type="GO" id="GO:0005829">
    <property type="term" value="C:cytosol"/>
    <property type="evidence" value="ECO:0007669"/>
    <property type="project" value="TreeGrafter"/>
</dbReference>
<dbReference type="GO" id="GO:0043138">
    <property type="term" value="F:3'-5' DNA helicase activity"/>
    <property type="evidence" value="ECO:0007669"/>
    <property type="project" value="UniProtKB-EC"/>
</dbReference>
<evidence type="ECO:0000256" key="2">
    <source>
        <dbReference type="ARBA" id="ARBA00022801"/>
    </source>
</evidence>
<dbReference type="GO" id="GO:0016787">
    <property type="term" value="F:hydrolase activity"/>
    <property type="evidence" value="ECO:0007669"/>
    <property type="project" value="UniProtKB-KW"/>
</dbReference>
<dbReference type="PANTHER" id="PTHR11070">
    <property type="entry name" value="UVRD / RECB / PCRA DNA HELICASE FAMILY MEMBER"/>
    <property type="match status" value="1"/>
</dbReference>
<feature type="domain" description="UvrD-like helicase ATP-binding" evidence="9">
    <location>
        <begin position="1"/>
        <end position="105"/>
    </location>
</feature>
<dbReference type="PROSITE" id="PS51198">
    <property type="entry name" value="UVRD_HELICASE_ATP_BIND"/>
    <property type="match status" value="1"/>
</dbReference>
<dbReference type="GO" id="GO:0033202">
    <property type="term" value="C:DNA helicase complex"/>
    <property type="evidence" value="ECO:0007669"/>
    <property type="project" value="TreeGrafter"/>
</dbReference>